<protein>
    <submittedName>
        <fullName evidence="1">Uncharacterized protein</fullName>
    </submittedName>
</protein>
<organism evidence="1 2">
    <name type="scientific">Neisseria cinerea ATCC 14685</name>
    <dbReference type="NCBI Taxonomy" id="546262"/>
    <lineage>
        <taxon>Bacteria</taxon>
        <taxon>Pseudomonadati</taxon>
        <taxon>Pseudomonadota</taxon>
        <taxon>Betaproteobacteria</taxon>
        <taxon>Neisseriales</taxon>
        <taxon>Neisseriaceae</taxon>
        <taxon>Neisseria</taxon>
    </lineage>
</organism>
<dbReference type="EMBL" id="ACDY02000019">
    <property type="protein sequence ID" value="EEZ70798.1"/>
    <property type="molecule type" value="Genomic_DNA"/>
</dbReference>
<evidence type="ECO:0000313" key="2">
    <source>
        <dbReference type="Proteomes" id="UP000003294"/>
    </source>
</evidence>
<sequence>MIPKRKHKLFPYENNMKLQIPILKNREVPKYPSNINLNSQKKGRQNLI</sequence>
<accession>D0W5X3</accession>
<comment type="caution">
    <text evidence="1">The sequence shown here is derived from an EMBL/GenBank/DDBJ whole genome shotgun (WGS) entry which is preliminary data.</text>
</comment>
<evidence type="ECO:0000313" key="1">
    <source>
        <dbReference type="EMBL" id="EEZ70798.1"/>
    </source>
</evidence>
<dbReference type="AlphaFoldDB" id="D0W5X3"/>
<reference evidence="1 2" key="1">
    <citation type="submission" date="2009-10" db="EMBL/GenBank/DDBJ databases">
        <authorList>
            <person name="Weinstock G."/>
            <person name="Sodergren E."/>
            <person name="Clifton S."/>
            <person name="Fulton L."/>
            <person name="Fulton B."/>
            <person name="Courtney L."/>
            <person name="Fronick C."/>
            <person name="Harrison M."/>
            <person name="Strong C."/>
            <person name="Farmer C."/>
            <person name="Delahaunty K."/>
            <person name="Markovic C."/>
            <person name="Hall O."/>
            <person name="Minx P."/>
            <person name="Tomlinson C."/>
            <person name="Mitreva M."/>
            <person name="Nelson J."/>
            <person name="Hou S."/>
            <person name="Wollam A."/>
            <person name="Pepin K.H."/>
            <person name="Johnson M."/>
            <person name="Bhonagiri V."/>
            <person name="Nash W.E."/>
            <person name="Warren W."/>
            <person name="Chinwalla A."/>
            <person name="Mardis E.R."/>
            <person name="Wilson R.K."/>
        </authorList>
    </citation>
    <scope>NUCLEOTIDE SEQUENCE [LARGE SCALE GENOMIC DNA]</scope>
    <source>
        <strain evidence="1 2">ATCC 14685</strain>
    </source>
</reference>
<proteinExistence type="predicted"/>
<dbReference type="Proteomes" id="UP000003294">
    <property type="component" value="Unassembled WGS sequence"/>
</dbReference>
<gene>
    <name evidence="1" type="ORF">NEICINOT_05094</name>
</gene>
<name>D0W5X3_NEICI</name>